<dbReference type="GO" id="GO:0032977">
    <property type="term" value="F:membrane insertase activity"/>
    <property type="evidence" value="ECO:0007669"/>
    <property type="project" value="InterPro"/>
</dbReference>
<keyword evidence="5 13" id="KW-1003">Cell membrane</keyword>
<evidence type="ECO:0000256" key="1">
    <source>
        <dbReference type="ARBA" id="ARBA00004429"/>
    </source>
</evidence>
<evidence type="ECO:0000256" key="3">
    <source>
        <dbReference type="ARBA" id="ARBA00015325"/>
    </source>
</evidence>
<dbReference type="InterPro" id="IPR028053">
    <property type="entry name" value="Membr_insert_YidC_N"/>
</dbReference>
<evidence type="ECO:0000256" key="4">
    <source>
        <dbReference type="ARBA" id="ARBA00022448"/>
    </source>
</evidence>
<feature type="transmembrane region" description="Helical" evidence="13">
    <location>
        <begin position="484"/>
        <end position="507"/>
    </location>
</feature>
<keyword evidence="9 13" id="KW-0472">Membrane</keyword>
<protein>
    <recommendedName>
        <fullName evidence="3 13">Membrane protein insertase YidC</fullName>
    </recommendedName>
    <alternativeName>
        <fullName evidence="12 13">Foldase YidC</fullName>
    </alternativeName>
    <alternativeName>
        <fullName evidence="13">Membrane protein YidC</fullName>
    </alternativeName>
    <alternativeName>
        <fullName evidence="11 13">membrane integrase YidC</fullName>
    </alternativeName>
</protein>
<evidence type="ECO:0000256" key="10">
    <source>
        <dbReference type="ARBA" id="ARBA00023186"/>
    </source>
</evidence>
<dbReference type="GO" id="GO:0015031">
    <property type="term" value="P:protein transport"/>
    <property type="evidence" value="ECO:0007669"/>
    <property type="project" value="UniProtKB-KW"/>
</dbReference>
<evidence type="ECO:0000256" key="13">
    <source>
        <dbReference type="HAMAP-Rule" id="MF_01810"/>
    </source>
</evidence>
<evidence type="ECO:0000313" key="17">
    <source>
        <dbReference type="Proteomes" id="UP000704068"/>
    </source>
</evidence>
<evidence type="ECO:0000313" key="16">
    <source>
        <dbReference type="EMBL" id="MBF0970164.1"/>
    </source>
</evidence>
<evidence type="ECO:0000256" key="2">
    <source>
        <dbReference type="ARBA" id="ARBA00010527"/>
    </source>
</evidence>
<evidence type="ECO:0000256" key="6">
    <source>
        <dbReference type="ARBA" id="ARBA00022692"/>
    </source>
</evidence>
<sequence>MDKNTLTGLFLIALLLIGFSYYTTTQTEETQVAEQTAQPIAKPANDSTKVSTTANKQQHVADSTDIFNGSREGVNTPISLKNEHVAVTISPKGGAISNVRLCEFKSYSDFQNNKEAQLSLIEEKTHKLNFRFETIEGLYSTEDYYFQPLAKTDSTLTMALGSSKGDTLYIDYKLIKGSYFVNTTIRTKGRSFAGKTLGIDWKNKIRQQEKGFYFENLYSTLTYKNENEGTDKLSEQKSEELKPEGNIDWIAFKDQYFSAVLIAGKNAFTNTFLKSDTCSEGSGYVKDYTASAEVAFDPTGKSATQIQFYFGPNKYLYLKGLERYKLSSKDLDLQDLVYLGWPLFRWINRFFTIYVFDFLSGFGLNMGIVLLLITLLMRAIVYPATKKSFLSTAKMRVLRPKVDELAKKYPNKEDAMKRQQETMQLYNQYGVSPMGGCLPMFIQMPIWIAMFNFVPNAFELRQQAFLWADDLSTYDDLISWNTPIWGVGTHLSLFCVLFCCTNLLYSWLTMKQQQDSMSGEQAQQMKIMQWMTFLMPIFFFFMFNKYSSGLNYYYFVSLLTSALTMWYLRRSTDDKKLLEKLEANFRANKDNPNRKPSGLAARLQALQEQQEEIKKRQQNLGKGPSK</sequence>
<dbReference type="PANTHER" id="PTHR12428:SF65">
    <property type="entry name" value="CYTOCHROME C OXIDASE ASSEMBLY PROTEIN COX18, MITOCHONDRIAL"/>
    <property type="match status" value="1"/>
</dbReference>
<evidence type="ECO:0000256" key="11">
    <source>
        <dbReference type="ARBA" id="ARBA00033245"/>
    </source>
</evidence>
<keyword evidence="4 13" id="KW-0813">Transport</keyword>
<evidence type="ECO:0000256" key="12">
    <source>
        <dbReference type="ARBA" id="ARBA00033342"/>
    </source>
</evidence>
<dbReference type="GO" id="GO:0051205">
    <property type="term" value="P:protein insertion into membrane"/>
    <property type="evidence" value="ECO:0007669"/>
    <property type="project" value="TreeGrafter"/>
</dbReference>
<dbReference type="HAMAP" id="MF_01810">
    <property type="entry name" value="YidC_type1"/>
    <property type="match status" value="1"/>
</dbReference>
<evidence type="ECO:0000256" key="5">
    <source>
        <dbReference type="ARBA" id="ARBA00022475"/>
    </source>
</evidence>
<evidence type="ECO:0000256" key="8">
    <source>
        <dbReference type="ARBA" id="ARBA00022989"/>
    </source>
</evidence>
<dbReference type="EMBL" id="JABZGR010000007">
    <property type="protein sequence ID" value="MBF0970164.1"/>
    <property type="molecule type" value="Genomic_DNA"/>
</dbReference>
<keyword evidence="10 13" id="KW-0143">Chaperone</keyword>
<evidence type="ECO:0000256" key="9">
    <source>
        <dbReference type="ARBA" id="ARBA00023136"/>
    </source>
</evidence>
<dbReference type="InterPro" id="IPR019998">
    <property type="entry name" value="Membr_insert_YidC"/>
</dbReference>
<comment type="subcellular location">
    <subcellularLocation>
        <location evidence="1">Cell inner membrane</location>
        <topology evidence="1">Multi-pass membrane protein</topology>
    </subcellularLocation>
    <subcellularLocation>
        <location evidence="13">Cell membrane</location>
        <topology evidence="13">Multi-pass membrane protein</topology>
    </subcellularLocation>
</comment>
<organism evidence="16 17">
    <name type="scientific">Alloprevotella tannerae</name>
    <dbReference type="NCBI Taxonomy" id="76122"/>
    <lineage>
        <taxon>Bacteria</taxon>
        <taxon>Pseudomonadati</taxon>
        <taxon>Bacteroidota</taxon>
        <taxon>Bacteroidia</taxon>
        <taxon>Bacteroidales</taxon>
        <taxon>Prevotellaceae</taxon>
        <taxon>Alloprevotella</taxon>
    </lineage>
</organism>
<dbReference type="PANTHER" id="PTHR12428">
    <property type="entry name" value="OXA1"/>
    <property type="match status" value="1"/>
</dbReference>
<dbReference type="InterPro" id="IPR028055">
    <property type="entry name" value="YidC/Oxa/ALB_C"/>
</dbReference>
<proteinExistence type="inferred from homology"/>
<dbReference type="AlphaFoldDB" id="A0A929RX44"/>
<feature type="transmembrane region" description="Helical" evidence="13">
    <location>
        <begin position="527"/>
        <end position="546"/>
    </location>
</feature>
<dbReference type="NCBIfam" id="TIGR03593">
    <property type="entry name" value="yidC_nterm"/>
    <property type="match status" value="1"/>
</dbReference>
<evidence type="ECO:0000259" key="15">
    <source>
        <dbReference type="Pfam" id="PF14849"/>
    </source>
</evidence>
<accession>A0A929RX44</accession>
<dbReference type="NCBIfam" id="NF002356">
    <property type="entry name" value="PRK01318.2-3"/>
    <property type="match status" value="1"/>
</dbReference>
<dbReference type="RefSeq" id="WP_303763404.1">
    <property type="nucleotide sequence ID" value="NZ_JABZGR010000007.1"/>
</dbReference>
<dbReference type="Proteomes" id="UP000704068">
    <property type="component" value="Unassembled WGS sequence"/>
</dbReference>
<dbReference type="CDD" id="cd20070">
    <property type="entry name" value="5TM_YidC_Alb3"/>
    <property type="match status" value="1"/>
</dbReference>
<feature type="transmembrane region" description="Helical" evidence="13">
    <location>
        <begin position="552"/>
        <end position="568"/>
    </location>
</feature>
<dbReference type="InterPro" id="IPR038221">
    <property type="entry name" value="YidC_periplasmic_sf"/>
</dbReference>
<dbReference type="GO" id="GO:0005886">
    <property type="term" value="C:plasma membrane"/>
    <property type="evidence" value="ECO:0007669"/>
    <property type="project" value="UniProtKB-SubCell"/>
</dbReference>
<keyword evidence="8 13" id="KW-1133">Transmembrane helix</keyword>
<feature type="domain" description="Membrane insertase YidC N-terminal" evidence="15">
    <location>
        <begin position="78"/>
        <end position="351"/>
    </location>
</feature>
<evidence type="ECO:0000259" key="14">
    <source>
        <dbReference type="Pfam" id="PF02096"/>
    </source>
</evidence>
<dbReference type="Gene3D" id="2.70.98.90">
    <property type="match status" value="1"/>
</dbReference>
<comment type="function">
    <text evidence="13">Required for the insertion and/or proper folding and/or complex formation of integral membrane proteins into the membrane. Involved in integration of membrane proteins that insert both dependently and independently of the Sec translocase complex, as well as at least some lipoproteins. Aids folding of multispanning membrane proteins.</text>
</comment>
<dbReference type="CDD" id="cd19961">
    <property type="entry name" value="EcYidC-like_peri"/>
    <property type="match status" value="1"/>
</dbReference>
<keyword evidence="7 13" id="KW-0653">Protein transport</keyword>
<gene>
    <name evidence="13 16" type="primary">yidC</name>
    <name evidence="16" type="ORF">HXK21_03850</name>
</gene>
<dbReference type="InterPro" id="IPR001708">
    <property type="entry name" value="YidC/ALB3/OXA1/COX18"/>
</dbReference>
<name>A0A929RX44_9BACT</name>
<feature type="transmembrane region" description="Helical" evidence="13">
    <location>
        <begin position="426"/>
        <end position="450"/>
    </location>
</feature>
<dbReference type="PRINTS" id="PR00701">
    <property type="entry name" value="60KDINNERMP"/>
</dbReference>
<reference evidence="16" key="1">
    <citation type="submission" date="2020-04" db="EMBL/GenBank/DDBJ databases">
        <title>Deep metagenomics examines the oral microbiome during advanced dental caries in children, revealing novel taxa and co-occurrences with host molecules.</title>
        <authorList>
            <person name="Baker J.L."/>
            <person name="Morton J.T."/>
            <person name="Dinis M."/>
            <person name="Alvarez R."/>
            <person name="Tran N.C."/>
            <person name="Knight R."/>
            <person name="Edlund A."/>
        </authorList>
    </citation>
    <scope>NUCLEOTIDE SEQUENCE</scope>
    <source>
        <strain evidence="16">JCVI_34_bin.1</strain>
    </source>
</reference>
<dbReference type="InterPro" id="IPR047196">
    <property type="entry name" value="YidC_ALB_C"/>
</dbReference>
<evidence type="ECO:0000256" key="7">
    <source>
        <dbReference type="ARBA" id="ARBA00022927"/>
    </source>
</evidence>
<feature type="transmembrane region" description="Helical" evidence="13">
    <location>
        <begin position="358"/>
        <end position="381"/>
    </location>
</feature>
<comment type="subunit">
    <text evidence="13">Interacts with the Sec translocase complex via SecD. Specifically interacts with transmembrane segments of nascent integral membrane proteins during membrane integration.</text>
</comment>
<comment type="similarity">
    <text evidence="2 13">Belongs to the OXA1/ALB3/YidC family. Type 1 subfamily.</text>
</comment>
<dbReference type="Pfam" id="PF02096">
    <property type="entry name" value="60KD_IMP"/>
    <property type="match status" value="1"/>
</dbReference>
<comment type="caution">
    <text evidence="16">The sequence shown here is derived from an EMBL/GenBank/DDBJ whole genome shotgun (WGS) entry which is preliminary data.</text>
</comment>
<dbReference type="Pfam" id="PF14849">
    <property type="entry name" value="YidC_periplas"/>
    <property type="match status" value="1"/>
</dbReference>
<keyword evidence="6 13" id="KW-0812">Transmembrane</keyword>
<dbReference type="NCBIfam" id="TIGR03592">
    <property type="entry name" value="yidC_oxa1_cterm"/>
    <property type="match status" value="1"/>
</dbReference>
<feature type="domain" description="Membrane insertase YidC/Oxa/ALB C-terminal" evidence="14">
    <location>
        <begin position="367"/>
        <end position="569"/>
    </location>
</feature>